<accession>A0ABT6SLP9</accession>
<keyword evidence="3" id="KW-0547">Nucleotide-binding</keyword>
<dbReference type="Pfam" id="PF13581">
    <property type="entry name" value="HATPase_c_2"/>
    <property type="match status" value="1"/>
</dbReference>
<sequence>MVEVSQRLPRTPRSATRARALLREQLTEWGIKGELMDTAELLLSELVANAVQHAPVPAGRDIGLRVGLRNGRVVRIEVSDAGDGRPVPRQAGPEDEQGRGLALVGALADRWGCSPRPYGIGKAVWVELELPGGGP</sequence>
<evidence type="ECO:0000259" key="2">
    <source>
        <dbReference type="Pfam" id="PF13581"/>
    </source>
</evidence>
<dbReference type="PANTHER" id="PTHR35526">
    <property type="entry name" value="ANTI-SIGMA-F FACTOR RSBW-RELATED"/>
    <property type="match status" value="1"/>
</dbReference>
<dbReference type="PANTHER" id="PTHR35526:SF3">
    <property type="entry name" value="ANTI-SIGMA-F FACTOR RSBW"/>
    <property type="match status" value="1"/>
</dbReference>
<organism evidence="3 4">
    <name type="scientific">Streptomyces cavernicola</name>
    <dbReference type="NCBI Taxonomy" id="3043613"/>
    <lineage>
        <taxon>Bacteria</taxon>
        <taxon>Bacillati</taxon>
        <taxon>Actinomycetota</taxon>
        <taxon>Actinomycetes</taxon>
        <taxon>Kitasatosporales</taxon>
        <taxon>Streptomycetaceae</taxon>
        <taxon>Streptomyces</taxon>
    </lineage>
</organism>
<reference evidence="3 4" key="1">
    <citation type="submission" date="2023-05" db="EMBL/GenBank/DDBJ databases">
        <title>Draft genome sequence of Streptomyces sp. B-S-A6 isolated from a cave soil in Thailand.</title>
        <authorList>
            <person name="Chamroensaksri N."/>
            <person name="Muangham S."/>
        </authorList>
    </citation>
    <scope>NUCLEOTIDE SEQUENCE [LARGE SCALE GENOMIC DNA]</scope>
    <source>
        <strain evidence="3 4">B-S-A6</strain>
    </source>
</reference>
<dbReference type="InterPro" id="IPR050267">
    <property type="entry name" value="Anti-sigma-factor_SerPK"/>
</dbReference>
<keyword evidence="1" id="KW-0723">Serine/threonine-protein kinase</keyword>
<evidence type="ECO:0000313" key="4">
    <source>
        <dbReference type="Proteomes" id="UP001223978"/>
    </source>
</evidence>
<dbReference type="InterPro" id="IPR003594">
    <property type="entry name" value="HATPase_dom"/>
</dbReference>
<dbReference type="SUPFAM" id="SSF55874">
    <property type="entry name" value="ATPase domain of HSP90 chaperone/DNA topoisomerase II/histidine kinase"/>
    <property type="match status" value="1"/>
</dbReference>
<evidence type="ECO:0000313" key="3">
    <source>
        <dbReference type="EMBL" id="MDI3409113.1"/>
    </source>
</evidence>
<proteinExistence type="predicted"/>
<dbReference type="EMBL" id="JASCIQ010000060">
    <property type="protein sequence ID" value="MDI3409113.1"/>
    <property type="molecule type" value="Genomic_DNA"/>
</dbReference>
<dbReference type="InterPro" id="IPR036890">
    <property type="entry name" value="HATPase_C_sf"/>
</dbReference>
<dbReference type="Proteomes" id="UP001223978">
    <property type="component" value="Unassembled WGS sequence"/>
</dbReference>
<name>A0ABT6SLP9_9ACTN</name>
<protein>
    <submittedName>
        <fullName evidence="3">ATP-binding protein</fullName>
    </submittedName>
</protein>
<dbReference type="CDD" id="cd16936">
    <property type="entry name" value="HATPase_RsbW-like"/>
    <property type="match status" value="1"/>
</dbReference>
<keyword evidence="1" id="KW-0808">Transferase</keyword>
<dbReference type="GO" id="GO:0005524">
    <property type="term" value="F:ATP binding"/>
    <property type="evidence" value="ECO:0007669"/>
    <property type="project" value="UniProtKB-KW"/>
</dbReference>
<comment type="caution">
    <text evidence="3">The sequence shown here is derived from an EMBL/GenBank/DDBJ whole genome shotgun (WGS) entry which is preliminary data.</text>
</comment>
<gene>
    <name evidence="3" type="ORF">QIS96_35510</name>
</gene>
<dbReference type="RefSeq" id="WP_282547008.1">
    <property type="nucleotide sequence ID" value="NZ_JASCIQ010000060.1"/>
</dbReference>
<keyword evidence="4" id="KW-1185">Reference proteome</keyword>
<evidence type="ECO:0000256" key="1">
    <source>
        <dbReference type="ARBA" id="ARBA00022527"/>
    </source>
</evidence>
<keyword evidence="3" id="KW-0067">ATP-binding</keyword>
<keyword evidence="1" id="KW-0418">Kinase</keyword>
<feature type="domain" description="Histidine kinase/HSP90-like ATPase" evidence="2">
    <location>
        <begin position="9"/>
        <end position="111"/>
    </location>
</feature>
<dbReference type="Gene3D" id="3.30.565.10">
    <property type="entry name" value="Histidine kinase-like ATPase, C-terminal domain"/>
    <property type="match status" value="1"/>
</dbReference>